<dbReference type="Proteomes" id="UP001230649">
    <property type="component" value="Unassembled WGS sequence"/>
</dbReference>
<keyword evidence="2" id="KW-1185">Reference proteome</keyword>
<protein>
    <submittedName>
        <fullName evidence="1">Uncharacterized protein</fullName>
    </submittedName>
</protein>
<evidence type="ECO:0000313" key="1">
    <source>
        <dbReference type="EMBL" id="KAJ9091500.1"/>
    </source>
</evidence>
<name>A0ACC2UXW0_9TREE</name>
<dbReference type="EMBL" id="JASBWS010000199">
    <property type="protein sequence ID" value="KAJ9091500.1"/>
    <property type="molecule type" value="Genomic_DNA"/>
</dbReference>
<accession>A0ACC2UXW0</accession>
<evidence type="ECO:0000313" key="2">
    <source>
        <dbReference type="Proteomes" id="UP001230649"/>
    </source>
</evidence>
<comment type="caution">
    <text evidence="1">The sequence shown here is derived from an EMBL/GenBank/DDBJ whole genome shotgun (WGS) entry which is preliminary data.</text>
</comment>
<proteinExistence type="predicted"/>
<gene>
    <name evidence="1" type="ORF">QFC20_007614</name>
</gene>
<sequence length="95" mass="10393">MNGISLAADGQLWRYDLTKQAGTAARRSRETMASRRKKLGDWRAVTYGASSTIGMRLDVAALILEKYLSRTALIKRQSAMGECDCSMFLGGSKTA</sequence>
<reference evidence="1" key="1">
    <citation type="submission" date="2023-04" db="EMBL/GenBank/DDBJ databases">
        <title>Draft Genome sequencing of Naganishia species isolated from polar environments using Oxford Nanopore Technology.</title>
        <authorList>
            <person name="Leo P."/>
            <person name="Venkateswaran K."/>
        </authorList>
    </citation>
    <scope>NUCLEOTIDE SEQUENCE</scope>
    <source>
        <strain evidence="1">MNA-CCFEE 5262</strain>
    </source>
</reference>
<organism evidence="1 2">
    <name type="scientific">Naganishia adeliensis</name>
    <dbReference type="NCBI Taxonomy" id="92952"/>
    <lineage>
        <taxon>Eukaryota</taxon>
        <taxon>Fungi</taxon>
        <taxon>Dikarya</taxon>
        <taxon>Basidiomycota</taxon>
        <taxon>Agaricomycotina</taxon>
        <taxon>Tremellomycetes</taxon>
        <taxon>Filobasidiales</taxon>
        <taxon>Filobasidiaceae</taxon>
        <taxon>Naganishia</taxon>
    </lineage>
</organism>